<dbReference type="GO" id="GO:0043683">
    <property type="term" value="P:type IV pilus assembly"/>
    <property type="evidence" value="ECO:0007669"/>
    <property type="project" value="InterPro"/>
</dbReference>
<evidence type="ECO:0000313" key="4">
    <source>
        <dbReference type="Proteomes" id="UP000176631"/>
    </source>
</evidence>
<evidence type="ECO:0000313" key="3">
    <source>
        <dbReference type="EMBL" id="OGY24127.1"/>
    </source>
</evidence>
<dbReference type="GO" id="GO:0043107">
    <property type="term" value="P:type IV pilus-dependent motility"/>
    <property type="evidence" value="ECO:0007669"/>
    <property type="project" value="InterPro"/>
</dbReference>
<dbReference type="EMBL" id="MHCP01000015">
    <property type="protein sequence ID" value="OGY24127.1"/>
    <property type="molecule type" value="Genomic_DNA"/>
</dbReference>
<protein>
    <recommendedName>
        <fullName evidence="5">Pilus assembly protein PilO</fullName>
    </recommendedName>
</protein>
<evidence type="ECO:0008006" key="5">
    <source>
        <dbReference type="Google" id="ProtNLM"/>
    </source>
</evidence>
<dbReference type="STRING" id="1802593.A2172_01115"/>
<dbReference type="InterPro" id="IPR014717">
    <property type="entry name" value="Transl_elong_EF1B/ribsomal_bS6"/>
</dbReference>
<keyword evidence="2" id="KW-0472">Membrane</keyword>
<dbReference type="Proteomes" id="UP000176631">
    <property type="component" value="Unassembled WGS sequence"/>
</dbReference>
<proteinExistence type="predicted"/>
<dbReference type="Gene3D" id="3.30.70.60">
    <property type="match status" value="1"/>
</dbReference>
<name>A0A1G1W9X8_9BACT</name>
<reference evidence="3 4" key="1">
    <citation type="journal article" date="2016" name="Nat. Commun.">
        <title>Thousands of microbial genomes shed light on interconnected biogeochemical processes in an aquifer system.</title>
        <authorList>
            <person name="Anantharaman K."/>
            <person name="Brown C.T."/>
            <person name="Hug L.A."/>
            <person name="Sharon I."/>
            <person name="Castelle C.J."/>
            <person name="Probst A.J."/>
            <person name="Thomas B.C."/>
            <person name="Singh A."/>
            <person name="Wilkins M.J."/>
            <person name="Karaoz U."/>
            <person name="Brodie E.L."/>
            <person name="Williams K.H."/>
            <person name="Hubbard S.S."/>
            <person name="Banfield J.F."/>
        </authorList>
    </citation>
    <scope>NUCLEOTIDE SEQUENCE [LARGE SCALE GENOMIC DNA]</scope>
</reference>
<accession>A0A1G1W9X8</accession>
<feature type="coiled-coil region" evidence="1">
    <location>
        <begin position="45"/>
        <end position="89"/>
    </location>
</feature>
<comment type="caution">
    <text evidence="3">The sequence shown here is derived from an EMBL/GenBank/DDBJ whole genome shotgun (WGS) entry which is preliminary data.</text>
</comment>
<dbReference type="AlphaFoldDB" id="A0A1G1W9X8"/>
<sequence>MVTLSKQTINKAVKSSQAKDYFYIIASLILLIVLVLIMFPAVKYVAQLNREISDARIIKSGLETKINSLAEARKNYDEVKDNIQYLDSTMPVGSSLPSYLKGIEQLVADSKLTISNIQFTNVPLAKTPKTTASLQTKRISYKLTLTGNFLDFQDFLSDLEKFIRVSHVTSINLAKDKEGILKEALEIDTFFLGIPANTPPNQLKTGVPNE</sequence>
<keyword evidence="1" id="KW-0175">Coiled coil</keyword>
<evidence type="ECO:0000256" key="2">
    <source>
        <dbReference type="SAM" id="Phobius"/>
    </source>
</evidence>
<keyword evidence="2" id="KW-1133">Transmembrane helix</keyword>
<dbReference type="InterPro" id="IPR007445">
    <property type="entry name" value="PilO"/>
</dbReference>
<organism evidence="3 4">
    <name type="scientific">Candidatus Woykebacteria bacterium RBG_13_40_15</name>
    <dbReference type="NCBI Taxonomy" id="1802593"/>
    <lineage>
        <taxon>Bacteria</taxon>
        <taxon>Candidatus Woykeibacteriota</taxon>
    </lineage>
</organism>
<evidence type="ECO:0000256" key="1">
    <source>
        <dbReference type="SAM" id="Coils"/>
    </source>
</evidence>
<feature type="transmembrane region" description="Helical" evidence="2">
    <location>
        <begin position="21"/>
        <end position="42"/>
    </location>
</feature>
<dbReference type="Pfam" id="PF04350">
    <property type="entry name" value="PilO"/>
    <property type="match status" value="1"/>
</dbReference>
<keyword evidence="2" id="KW-0812">Transmembrane</keyword>
<gene>
    <name evidence="3" type="ORF">A2172_01115</name>
</gene>